<organism evidence="1 2">
    <name type="scientific">Portunus trituberculatus</name>
    <name type="common">Swimming crab</name>
    <name type="synonym">Neptunus trituberculatus</name>
    <dbReference type="NCBI Taxonomy" id="210409"/>
    <lineage>
        <taxon>Eukaryota</taxon>
        <taxon>Metazoa</taxon>
        <taxon>Ecdysozoa</taxon>
        <taxon>Arthropoda</taxon>
        <taxon>Crustacea</taxon>
        <taxon>Multicrustacea</taxon>
        <taxon>Malacostraca</taxon>
        <taxon>Eumalacostraca</taxon>
        <taxon>Eucarida</taxon>
        <taxon>Decapoda</taxon>
        <taxon>Pleocyemata</taxon>
        <taxon>Brachyura</taxon>
        <taxon>Eubrachyura</taxon>
        <taxon>Portunoidea</taxon>
        <taxon>Portunidae</taxon>
        <taxon>Portuninae</taxon>
        <taxon>Portunus</taxon>
    </lineage>
</organism>
<dbReference type="Proteomes" id="UP000324222">
    <property type="component" value="Unassembled WGS sequence"/>
</dbReference>
<accession>A0A5B7KKX3</accession>
<evidence type="ECO:0000313" key="1">
    <source>
        <dbReference type="EMBL" id="MPD05275.1"/>
    </source>
</evidence>
<dbReference type="AlphaFoldDB" id="A0A5B7KKX3"/>
<dbReference type="EMBL" id="VSRR010145217">
    <property type="protein sequence ID" value="MPD05275.1"/>
    <property type="molecule type" value="Genomic_DNA"/>
</dbReference>
<evidence type="ECO:0000313" key="2">
    <source>
        <dbReference type="Proteomes" id="UP000324222"/>
    </source>
</evidence>
<name>A0A5B7KKX3_PORTR</name>
<proteinExistence type="predicted"/>
<sequence>MSRTCAHKQLWLSYGQSVTYQMWCLNVVPQPLSPATVWCHRVTGVPSLNATIITITTTILSPHPLSSQHTQALWTAQRECGVLR</sequence>
<gene>
    <name evidence="1" type="ORF">E2C01_101008</name>
</gene>
<comment type="caution">
    <text evidence="1">The sequence shown here is derived from an EMBL/GenBank/DDBJ whole genome shotgun (WGS) entry which is preliminary data.</text>
</comment>
<keyword evidence="2" id="KW-1185">Reference proteome</keyword>
<reference evidence="1 2" key="1">
    <citation type="submission" date="2019-05" db="EMBL/GenBank/DDBJ databases">
        <title>Another draft genome of Portunus trituberculatus and its Hox gene families provides insights of decapod evolution.</title>
        <authorList>
            <person name="Jeong J.-H."/>
            <person name="Song I."/>
            <person name="Kim S."/>
            <person name="Choi T."/>
            <person name="Kim D."/>
            <person name="Ryu S."/>
            <person name="Kim W."/>
        </authorList>
    </citation>
    <scope>NUCLEOTIDE SEQUENCE [LARGE SCALE GENOMIC DNA]</scope>
    <source>
        <tissue evidence="1">Muscle</tissue>
    </source>
</reference>
<protein>
    <submittedName>
        <fullName evidence="1">Uncharacterized protein</fullName>
    </submittedName>
</protein>